<feature type="chain" id="PRO_5025440916" evidence="3">
    <location>
        <begin position="24"/>
        <end position="528"/>
    </location>
</feature>
<sequence length="528" mass="56702">MTRYALFLAALALLAAGCGPSPAPGSADNAGTPSVAESPGEAKAADGRYISWHEHLVDDEQTNGGTAIRGADGLVMADIDRDGHLDIISAHEDSNHLRIAFGTERPDVWANVTIGQGAEVGAIEDVAVGDINDDGWPDVMAASEEAHLVYFQNPGDGARKEPWGRLIPEITQGRGSWLRVFIADMNQNGRMDILGANKGAADIIDPAGPQTAERPTSLFLIDGDPLDQSSWREQVLATQLVPNTAMPVDIDGDGDLDVLVADRLRLEMAILEVVGFEDDGNLIVQEHPIRIVPGFAAPEDWQGVSSAFQSVFADLDGDGRQDLIVAVYETPQAVPGSPLMAGLGWLQQPASLDQPWIYFPIGDTLPDFVAGIAVADIDGDGHLDVISGGYSGLNILAGGFSGASRNEDDPRVTASSTVGRIAWFRNPGDPRLGWQRHDISRRVRGMYDAFVPLDLDGDGDVDLVATRGNSGEYDGVFWLEQLRTQQPAAAFSPARTQDSRALPLPPSDWIERYEEEVTFVAPNKLEQE</sequence>
<reference evidence="4 5" key="1">
    <citation type="submission" date="2020-02" db="EMBL/GenBank/DDBJ databases">
        <title>Genome sequencing for Kineobactrum sp. M2.</title>
        <authorList>
            <person name="Park S.-J."/>
        </authorList>
    </citation>
    <scope>NUCLEOTIDE SEQUENCE [LARGE SCALE GENOMIC DNA]</scope>
    <source>
        <strain evidence="4 5">M2</strain>
    </source>
</reference>
<dbReference type="PANTHER" id="PTHR44103:SF1">
    <property type="entry name" value="PROPROTEIN CONVERTASE P"/>
    <property type="match status" value="1"/>
</dbReference>
<evidence type="ECO:0000256" key="1">
    <source>
        <dbReference type="ARBA" id="ARBA00022729"/>
    </source>
</evidence>
<dbReference type="PANTHER" id="PTHR44103">
    <property type="entry name" value="PROPROTEIN CONVERTASE P"/>
    <property type="match status" value="1"/>
</dbReference>
<dbReference type="AlphaFoldDB" id="A0A6C0U5I7"/>
<dbReference type="EMBL" id="CP048711">
    <property type="protein sequence ID" value="QIB67198.1"/>
    <property type="molecule type" value="Genomic_DNA"/>
</dbReference>
<feature type="signal peptide" evidence="3">
    <location>
        <begin position="1"/>
        <end position="23"/>
    </location>
</feature>
<evidence type="ECO:0000256" key="3">
    <source>
        <dbReference type="SAM" id="SignalP"/>
    </source>
</evidence>
<feature type="region of interest" description="Disordered" evidence="2">
    <location>
        <begin position="22"/>
        <end position="43"/>
    </location>
</feature>
<evidence type="ECO:0000256" key="2">
    <source>
        <dbReference type="SAM" id="MobiDB-lite"/>
    </source>
</evidence>
<dbReference type="SUPFAM" id="SSF69318">
    <property type="entry name" value="Integrin alpha N-terminal domain"/>
    <property type="match status" value="2"/>
</dbReference>
<dbReference type="Proteomes" id="UP000477680">
    <property type="component" value="Chromosome"/>
</dbReference>
<protein>
    <submittedName>
        <fullName evidence="4">VCBS repeat-containing protein</fullName>
    </submittedName>
</protein>
<gene>
    <name evidence="4" type="ORF">G3T16_19090</name>
</gene>
<dbReference type="PROSITE" id="PS51257">
    <property type="entry name" value="PROKAR_LIPOPROTEIN"/>
    <property type="match status" value="1"/>
</dbReference>
<keyword evidence="1 3" id="KW-0732">Signal</keyword>
<evidence type="ECO:0000313" key="4">
    <source>
        <dbReference type="EMBL" id="QIB67198.1"/>
    </source>
</evidence>
<evidence type="ECO:0000313" key="5">
    <source>
        <dbReference type="Proteomes" id="UP000477680"/>
    </source>
</evidence>
<dbReference type="KEGG" id="kim:G3T16_19090"/>
<accession>A0A6C0U5I7</accession>
<name>A0A6C0U5I7_9GAMM</name>
<organism evidence="4 5">
    <name type="scientific">Kineobactrum salinum</name>
    <dbReference type="NCBI Taxonomy" id="2708301"/>
    <lineage>
        <taxon>Bacteria</taxon>
        <taxon>Pseudomonadati</taxon>
        <taxon>Pseudomonadota</taxon>
        <taxon>Gammaproteobacteria</taxon>
        <taxon>Cellvibrionales</taxon>
        <taxon>Halieaceae</taxon>
        <taxon>Kineobactrum</taxon>
    </lineage>
</organism>
<dbReference type="InterPro" id="IPR028994">
    <property type="entry name" value="Integrin_alpha_N"/>
</dbReference>
<dbReference type="Gene3D" id="2.130.10.130">
    <property type="entry name" value="Integrin alpha, N-terminal"/>
    <property type="match status" value="1"/>
</dbReference>
<dbReference type="RefSeq" id="WP_163496625.1">
    <property type="nucleotide sequence ID" value="NZ_CP048711.1"/>
</dbReference>
<dbReference type="InterPro" id="IPR013517">
    <property type="entry name" value="FG-GAP"/>
</dbReference>
<dbReference type="Pfam" id="PF13517">
    <property type="entry name" value="FG-GAP_3"/>
    <property type="match status" value="1"/>
</dbReference>
<keyword evidence="5" id="KW-1185">Reference proteome</keyword>
<proteinExistence type="predicted"/>